<evidence type="ECO:0000313" key="3">
    <source>
        <dbReference type="Proteomes" id="UP000703269"/>
    </source>
</evidence>
<proteinExistence type="predicted"/>
<dbReference type="AlphaFoldDB" id="A0A9P3LFU6"/>
<feature type="region of interest" description="Disordered" evidence="1">
    <location>
        <begin position="56"/>
        <end position="156"/>
    </location>
</feature>
<sequence>MYRSHHRTHSASSSSTARTTTPPLSSTSEDSNYEGLAWYQIDSVRRWREKEAAAHANFIGAHSAPKPDKEHGHGTHDKDMDDDDEDDDDERMSRRRPSWEVAESAPRVALYSKSPGAAPSPRAARAGAHAHHHKSHEHSRAAEADHGGDDEEIRRGPWTCPVKGCPKVLGGRDPKTWLRHLDSHWSHVYKRYTCPKCSCEFSRPESVMRHAASKASCADVRPVEVIERVPCWTNSAYAKFFDECSRFHPLYKTLHPVMEKARCGEAIQHPPWPILQPQIKFQ</sequence>
<feature type="compositionally biased region" description="Low complexity" evidence="1">
    <location>
        <begin position="112"/>
        <end position="127"/>
    </location>
</feature>
<feature type="compositionally biased region" description="Acidic residues" evidence="1">
    <location>
        <begin position="80"/>
        <end position="90"/>
    </location>
</feature>
<dbReference type="EMBL" id="BPQB01000026">
    <property type="protein sequence ID" value="GJE92397.1"/>
    <property type="molecule type" value="Genomic_DNA"/>
</dbReference>
<comment type="caution">
    <text evidence="2">The sequence shown here is derived from an EMBL/GenBank/DDBJ whole genome shotgun (WGS) entry which is preliminary data.</text>
</comment>
<accession>A0A9P3LFU6</accession>
<protein>
    <submittedName>
        <fullName evidence="2">Uncharacterized protein</fullName>
    </submittedName>
</protein>
<reference evidence="2 3" key="1">
    <citation type="submission" date="2021-08" db="EMBL/GenBank/DDBJ databases">
        <title>Draft Genome Sequence of Phanerochaete sordida strain YK-624.</title>
        <authorList>
            <person name="Mori T."/>
            <person name="Dohra H."/>
            <person name="Suzuki T."/>
            <person name="Kawagishi H."/>
            <person name="Hirai H."/>
        </authorList>
    </citation>
    <scope>NUCLEOTIDE SEQUENCE [LARGE SCALE GENOMIC DNA]</scope>
    <source>
        <strain evidence="2 3">YK-624</strain>
    </source>
</reference>
<dbReference type="OrthoDB" id="10378830at2759"/>
<evidence type="ECO:0000256" key="1">
    <source>
        <dbReference type="SAM" id="MobiDB-lite"/>
    </source>
</evidence>
<evidence type="ECO:0000313" key="2">
    <source>
        <dbReference type="EMBL" id="GJE92397.1"/>
    </source>
</evidence>
<keyword evidence="3" id="KW-1185">Reference proteome</keyword>
<feature type="compositionally biased region" description="Basic and acidic residues" evidence="1">
    <location>
        <begin position="65"/>
        <end position="79"/>
    </location>
</feature>
<dbReference type="Proteomes" id="UP000703269">
    <property type="component" value="Unassembled WGS sequence"/>
</dbReference>
<organism evidence="2 3">
    <name type="scientific">Phanerochaete sordida</name>
    <dbReference type="NCBI Taxonomy" id="48140"/>
    <lineage>
        <taxon>Eukaryota</taxon>
        <taxon>Fungi</taxon>
        <taxon>Dikarya</taxon>
        <taxon>Basidiomycota</taxon>
        <taxon>Agaricomycotina</taxon>
        <taxon>Agaricomycetes</taxon>
        <taxon>Polyporales</taxon>
        <taxon>Phanerochaetaceae</taxon>
        <taxon>Phanerochaete</taxon>
    </lineage>
</organism>
<name>A0A9P3LFU6_9APHY</name>
<feature type="compositionally biased region" description="Basic residues" evidence="1">
    <location>
        <begin position="128"/>
        <end position="137"/>
    </location>
</feature>
<feature type="compositionally biased region" description="Basic and acidic residues" evidence="1">
    <location>
        <begin position="138"/>
        <end position="155"/>
    </location>
</feature>
<feature type="compositionally biased region" description="Low complexity" evidence="1">
    <location>
        <begin position="10"/>
        <end position="28"/>
    </location>
</feature>
<gene>
    <name evidence="2" type="ORF">PsYK624_085510</name>
</gene>
<feature type="region of interest" description="Disordered" evidence="1">
    <location>
        <begin position="1"/>
        <end position="35"/>
    </location>
</feature>